<comment type="caution">
    <text evidence="2">The sequence shown here is derived from an EMBL/GenBank/DDBJ whole genome shotgun (WGS) entry which is preliminary data.</text>
</comment>
<evidence type="ECO:0008006" key="4">
    <source>
        <dbReference type="Google" id="ProtNLM"/>
    </source>
</evidence>
<dbReference type="Proteomes" id="UP000518288">
    <property type="component" value="Unassembled WGS sequence"/>
</dbReference>
<evidence type="ECO:0000256" key="1">
    <source>
        <dbReference type="SAM" id="SignalP"/>
    </source>
</evidence>
<feature type="signal peptide" evidence="1">
    <location>
        <begin position="1"/>
        <end position="23"/>
    </location>
</feature>
<keyword evidence="1" id="KW-0732">Signal</keyword>
<organism evidence="2 3">
    <name type="scientific">Sphaerotilus montanus</name>
    <dbReference type="NCBI Taxonomy" id="522889"/>
    <lineage>
        <taxon>Bacteria</taxon>
        <taxon>Pseudomonadati</taxon>
        <taxon>Pseudomonadota</taxon>
        <taxon>Betaproteobacteria</taxon>
        <taxon>Burkholderiales</taxon>
        <taxon>Sphaerotilaceae</taxon>
        <taxon>Sphaerotilus</taxon>
    </lineage>
</organism>
<protein>
    <recommendedName>
        <fullName evidence="4">Lipoprotein</fullName>
    </recommendedName>
</protein>
<reference evidence="2 3" key="1">
    <citation type="submission" date="2020-07" db="EMBL/GenBank/DDBJ databases">
        <title>Genomic Encyclopedia of Archaeal and Bacterial Type Strains, Phase II (KMG-II): from individual species to whole genera.</title>
        <authorList>
            <person name="Goeker M."/>
        </authorList>
    </citation>
    <scope>NUCLEOTIDE SEQUENCE [LARGE SCALE GENOMIC DNA]</scope>
    <source>
        <strain evidence="2 3">DSM 21226</strain>
    </source>
</reference>
<name>A0A7Y9QZC0_9BURK</name>
<sequence>MSSSLPSFARPVLALAFPLLLSACGGGGSSGGELALALVTSPTTAQASVSASESFPTGLVVASPAELGSASAAASTTARALAVPLGAGAGRAELTDMGARIEAVLAGDTSVSLGGLLSFGNLFLQGSNAGCYGPQLLYANHEDGSGTESGLLPGGDLGLWLPTDAASGQPCVVAQLNARTAGVKHATRQGLLLMAVMRATITSSGGTLSMPAAGFRTDLTTPFSTVLTALPALTGVTVHAATVSLDPFGKTYTYRLAVSRNAGTSAGRSGEIVLQHRPDATAAAYSGVLRVAGFDLASDATFGCSDRMTSGRYQRARVTTVRYSRQGDQIDFGARSGQYCGAPADLADTDYARQVASFTTNELDPAEQLPAGAPGSAVVAGTSTGWRGNFDRFGGRYDRTTGAGQFLYAWQAGTGDRHARALAVSSTYDSAADSRTVQGYFAFTDALATTDGSLLGMVCNWAGPGAVHTPAARFQSQTATLAGLASTFVATASHLGYAPTNACASTTTVFDANADGTLAGGEGQGTLHTLDAPASPAVSVQGELVSRGYHQPGYF</sequence>
<evidence type="ECO:0000313" key="2">
    <source>
        <dbReference type="EMBL" id="NYG32042.1"/>
    </source>
</evidence>
<feature type="chain" id="PRO_5030721299" description="Lipoprotein" evidence="1">
    <location>
        <begin position="24"/>
        <end position="555"/>
    </location>
</feature>
<dbReference type="RefSeq" id="WP_179632975.1">
    <property type="nucleotide sequence ID" value="NZ_JACCFH010000001.1"/>
</dbReference>
<dbReference type="EMBL" id="JACCFH010000001">
    <property type="protein sequence ID" value="NYG32042.1"/>
    <property type="molecule type" value="Genomic_DNA"/>
</dbReference>
<gene>
    <name evidence="2" type="ORF">BDD16_001028</name>
</gene>
<proteinExistence type="predicted"/>
<accession>A0A7Y9QZC0</accession>
<dbReference type="AlphaFoldDB" id="A0A7Y9QZC0"/>
<evidence type="ECO:0000313" key="3">
    <source>
        <dbReference type="Proteomes" id="UP000518288"/>
    </source>
</evidence>
<keyword evidence="3" id="KW-1185">Reference proteome</keyword>